<evidence type="ECO:0000259" key="4">
    <source>
        <dbReference type="Pfam" id="PF14509"/>
    </source>
</evidence>
<dbReference type="PANTHER" id="PTHR35803">
    <property type="entry name" value="GLUCAN 1,4-ALPHA-GLUCOSIDASE SUSB-RELATED"/>
    <property type="match status" value="1"/>
</dbReference>
<reference evidence="5 6" key="1">
    <citation type="submission" date="2020-02" db="EMBL/GenBank/DDBJ databases">
        <title>Whole-genome analyses of novel actinobacteria.</title>
        <authorList>
            <person name="Sahin N."/>
        </authorList>
    </citation>
    <scope>NUCLEOTIDE SEQUENCE [LARGE SCALE GENOMIC DNA]</scope>
    <source>
        <strain evidence="5 6">A7024</strain>
    </source>
</reference>
<dbReference type="PROSITE" id="PS51318">
    <property type="entry name" value="TAT"/>
    <property type="match status" value="1"/>
</dbReference>
<name>A0A6G4U992_9ACTN</name>
<gene>
    <name evidence="5" type="ORF">G5C51_28105</name>
</gene>
<accession>A0A6G4U992</accession>
<keyword evidence="1" id="KW-0732">Signal</keyword>
<evidence type="ECO:0000256" key="1">
    <source>
        <dbReference type="SAM" id="SignalP"/>
    </source>
</evidence>
<dbReference type="Gene3D" id="3.20.20.70">
    <property type="entry name" value="Aldolase class I"/>
    <property type="match status" value="1"/>
</dbReference>
<dbReference type="InterPro" id="IPR029483">
    <property type="entry name" value="GH97_C"/>
</dbReference>
<dbReference type="Gene3D" id="2.70.98.10">
    <property type="match status" value="1"/>
</dbReference>
<keyword evidence="5" id="KW-0378">Hydrolase</keyword>
<dbReference type="GO" id="GO:0030246">
    <property type="term" value="F:carbohydrate binding"/>
    <property type="evidence" value="ECO:0007669"/>
    <property type="project" value="InterPro"/>
</dbReference>
<evidence type="ECO:0000313" key="6">
    <source>
        <dbReference type="Proteomes" id="UP000481583"/>
    </source>
</evidence>
<keyword evidence="6" id="KW-1185">Reference proteome</keyword>
<feature type="domain" description="Glycosyl-hydrolase 97 C-terminal oligomerisation" evidence="4">
    <location>
        <begin position="576"/>
        <end position="673"/>
    </location>
</feature>
<comment type="caution">
    <text evidence="5">The sequence shown here is derived from an EMBL/GenBank/DDBJ whole genome shotgun (WGS) entry which is preliminary data.</text>
</comment>
<evidence type="ECO:0000259" key="2">
    <source>
        <dbReference type="Pfam" id="PF10566"/>
    </source>
</evidence>
<dbReference type="InterPro" id="IPR006311">
    <property type="entry name" value="TAT_signal"/>
</dbReference>
<dbReference type="GO" id="GO:0016787">
    <property type="term" value="F:hydrolase activity"/>
    <property type="evidence" value="ECO:0007669"/>
    <property type="project" value="UniProtKB-KW"/>
</dbReference>
<dbReference type="AlphaFoldDB" id="A0A6G4U992"/>
<evidence type="ECO:0000313" key="5">
    <source>
        <dbReference type="EMBL" id="NGN67751.1"/>
    </source>
</evidence>
<feature type="chain" id="PRO_5026172527" evidence="1">
    <location>
        <begin position="25"/>
        <end position="678"/>
    </location>
</feature>
<sequence length="678" mass="74390">MVSKPNRRAVLGATAGAVLTGALAAPAAASSAKPGRVITSSPNGRVRVTTAVVDGRLRYEVAYRDRVLVASSGLGLDLAGRPSLTSGLVAESVERRSADEWWRPVWGTDARVRNNYRESVLRTVQRETGTRLDLIVRVFDDGVGFRYRLPAQPGLDAYTVTAERTEFALPPTATSWSLAAGNDWRADEKHYRRAPLAEVETAQTPLTLVTSAGHHAVLHEAALIDYPSMTLVADGTSPGTMTSELISLPDGNKAHLKGEFSTPWRTLTIGDRAGDLAESHLTENLNEPCALDDTSWISSGTYVGVWWELQRRHTTWTAGPKHGATTERVKQYIDLAKEAGARSVLAEGWNTGAGGQWTGQDFLTPQPDFDLTEVLRYARENGVGFIAHNETRGFVDYYDEHLDTIFARYAELGIHAIKTGYATRFELGGVPRSTFDQEAVRHFQRVIDTAARYQIMINAHEAIKPTGLARTYPNMMTGEGVAGMEQQNYMGPRGNPPEQATILPFTRYMGGPADYTPGVLNVTWDPAGLGTRVQTTSAAQLALYSVFFSPLQMLADTPENYHAHPGFEYLKNLPASWDETRFLDCVIGDYTVAARRKGDTWYLGAITDELDRTLRVPLHFLGPGRFLAEIYRDAADTDWHDNPLPIDVETRTVRSSTALTLRLPAAGGTAIRFRPAGG</sequence>
<dbReference type="Pfam" id="PF14509">
    <property type="entry name" value="GH97_C"/>
    <property type="match status" value="1"/>
</dbReference>
<feature type="domain" description="Glycosyl-hydrolase 97 catalytic" evidence="2">
    <location>
        <begin position="306"/>
        <end position="481"/>
    </location>
</feature>
<dbReference type="Pfam" id="PF14508">
    <property type="entry name" value="GH97_N"/>
    <property type="match status" value="1"/>
</dbReference>
<dbReference type="InterPro" id="IPR029486">
    <property type="entry name" value="GH97_N"/>
</dbReference>
<feature type="signal peptide" evidence="1">
    <location>
        <begin position="1"/>
        <end position="24"/>
    </location>
</feature>
<dbReference type="InterPro" id="IPR052720">
    <property type="entry name" value="Glycosyl_hydrolase_97"/>
</dbReference>
<dbReference type="InterPro" id="IPR014718">
    <property type="entry name" value="GH-type_carb-bd"/>
</dbReference>
<dbReference type="Pfam" id="PF10566">
    <property type="entry name" value="Glyco_hydro_97"/>
    <property type="match status" value="1"/>
</dbReference>
<protein>
    <submittedName>
        <fullName evidence="5">Glycoside hydrolase family 97 protein</fullName>
    </submittedName>
</protein>
<dbReference type="InterPro" id="IPR017853">
    <property type="entry name" value="GH"/>
</dbReference>
<dbReference type="EMBL" id="JAAKZV010000160">
    <property type="protein sequence ID" value="NGN67751.1"/>
    <property type="molecule type" value="Genomic_DNA"/>
</dbReference>
<dbReference type="Proteomes" id="UP000481583">
    <property type="component" value="Unassembled WGS sequence"/>
</dbReference>
<evidence type="ECO:0000259" key="3">
    <source>
        <dbReference type="Pfam" id="PF14508"/>
    </source>
</evidence>
<dbReference type="RefSeq" id="WP_165241069.1">
    <property type="nucleotide sequence ID" value="NZ_JAAKZV010000160.1"/>
</dbReference>
<dbReference type="InterPro" id="IPR019563">
    <property type="entry name" value="GH97_catalytic"/>
</dbReference>
<dbReference type="InterPro" id="IPR013785">
    <property type="entry name" value="Aldolase_TIM"/>
</dbReference>
<feature type="domain" description="Glycosyl-hydrolase 97 N-terminal" evidence="3">
    <location>
        <begin position="40"/>
        <end position="288"/>
    </location>
</feature>
<dbReference type="PANTHER" id="PTHR35803:SF1">
    <property type="entry name" value="GLUCAN 1,4-ALPHA-GLUCOSIDASE SUSB"/>
    <property type="match status" value="1"/>
</dbReference>
<dbReference type="SUPFAM" id="SSF51445">
    <property type="entry name" value="(Trans)glycosidases"/>
    <property type="match status" value="1"/>
</dbReference>
<organism evidence="5 6">
    <name type="scientific">Streptomyces coryli</name>
    <dbReference type="NCBI Taxonomy" id="1128680"/>
    <lineage>
        <taxon>Bacteria</taxon>
        <taxon>Bacillati</taxon>
        <taxon>Actinomycetota</taxon>
        <taxon>Actinomycetes</taxon>
        <taxon>Kitasatosporales</taxon>
        <taxon>Streptomycetaceae</taxon>
        <taxon>Streptomyces</taxon>
    </lineage>
</organism>
<proteinExistence type="predicted"/>